<dbReference type="Pfam" id="PF14612">
    <property type="entry name" value="Ino80_Iec3"/>
    <property type="match status" value="1"/>
</dbReference>
<organism evidence="4 5">
    <name type="scientific">Morchella conica CCBAS932</name>
    <dbReference type="NCBI Taxonomy" id="1392247"/>
    <lineage>
        <taxon>Eukaryota</taxon>
        <taxon>Fungi</taxon>
        <taxon>Dikarya</taxon>
        <taxon>Ascomycota</taxon>
        <taxon>Pezizomycotina</taxon>
        <taxon>Pezizomycetes</taxon>
        <taxon>Pezizales</taxon>
        <taxon>Morchellaceae</taxon>
        <taxon>Morchella</taxon>
    </lineage>
</organism>
<accession>A0A3N4KP42</accession>
<dbReference type="InParanoid" id="A0A3N4KP42"/>
<dbReference type="InterPro" id="IPR055449">
    <property type="entry name" value="Iec3-like_M"/>
</dbReference>
<feature type="compositionally biased region" description="Pro residues" evidence="1">
    <location>
        <begin position="253"/>
        <end position="262"/>
    </location>
</feature>
<evidence type="ECO:0000313" key="4">
    <source>
        <dbReference type="EMBL" id="RPB11238.1"/>
    </source>
</evidence>
<protein>
    <recommendedName>
        <fullName evidence="6">IEC3 subunit of the Ino80 complex, chromatin re-modelling-domain-containing protein</fullName>
    </recommendedName>
</protein>
<gene>
    <name evidence="4" type="ORF">P167DRAFT_229288</name>
</gene>
<dbReference type="GO" id="GO:0031011">
    <property type="term" value="C:Ino80 complex"/>
    <property type="evidence" value="ECO:0007669"/>
    <property type="project" value="InterPro"/>
</dbReference>
<feature type="region of interest" description="Disordered" evidence="1">
    <location>
        <begin position="230"/>
        <end position="278"/>
    </location>
</feature>
<feature type="domain" description="INO80 complex subunit 3 N-terminal" evidence="2">
    <location>
        <begin position="17"/>
        <end position="85"/>
    </location>
</feature>
<feature type="compositionally biased region" description="Acidic residues" evidence="1">
    <location>
        <begin position="157"/>
        <end position="170"/>
    </location>
</feature>
<feature type="compositionally biased region" description="Basic residues" evidence="1">
    <location>
        <begin position="352"/>
        <end position="361"/>
    </location>
</feature>
<feature type="region of interest" description="Disordered" evidence="1">
    <location>
        <begin position="301"/>
        <end position="327"/>
    </location>
</feature>
<evidence type="ECO:0000313" key="5">
    <source>
        <dbReference type="Proteomes" id="UP000277580"/>
    </source>
</evidence>
<reference evidence="4 5" key="1">
    <citation type="journal article" date="2018" name="Nat. Ecol. Evol.">
        <title>Pezizomycetes genomes reveal the molecular basis of ectomycorrhizal truffle lifestyle.</title>
        <authorList>
            <person name="Murat C."/>
            <person name="Payen T."/>
            <person name="Noel B."/>
            <person name="Kuo A."/>
            <person name="Morin E."/>
            <person name="Chen J."/>
            <person name="Kohler A."/>
            <person name="Krizsan K."/>
            <person name="Balestrini R."/>
            <person name="Da Silva C."/>
            <person name="Montanini B."/>
            <person name="Hainaut M."/>
            <person name="Levati E."/>
            <person name="Barry K.W."/>
            <person name="Belfiori B."/>
            <person name="Cichocki N."/>
            <person name="Clum A."/>
            <person name="Dockter R.B."/>
            <person name="Fauchery L."/>
            <person name="Guy J."/>
            <person name="Iotti M."/>
            <person name="Le Tacon F."/>
            <person name="Lindquist E.A."/>
            <person name="Lipzen A."/>
            <person name="Malagnac F."/>
            <person name="Mello A."/>
            <person name="Molinier V."/>
            <person name="Miyauchi S."/>
            <person name="Poulain J."/>
            <person name="Riccioni C."/>
            <person name="Rubini A."/>
            <person name="Sitrit Y."/>
            <person name="Splivallo R."/>
            <person name="Traeger S."/>
            <person name="Wang M."/>
            <person name="Zifcakova L."/>
            <person name="Wipf D."/>
            <person name="Zambonelli A."/>
            <person name="Paolocci F."/>
            <person name="Nowrousian M."/>
            <person name="Ottonello S."/>
            <person name="Baldrian P."/>
            <person name="Spatafora J.W."/>
            <person name="Henrissat B."/>
            <person name="Nagy L.G."/>
            <person name="Aury J.M."/>
            <person name="Wincker P."/>
            <person name="Grigoriev I.V."/>
            <person name="Bonfante P."/>
            <person name="Martin F.M."/>
        </authorList>
    </citation>
    <scope>NUCLEOTIDE SEQUENCE [LARGE SCALE GENOMIC DNA]</scope>
    <source>
        <strain evidence="4 5">CCBAS932</strain>
    </source>
</reference>
<keyword evidence="5" id="KW-1185">Reference proteome</keyword>
<evidence type="ECO:0000256" key="1">
    <source>
        <dbReference type="SAM" id="MobiDB-lite"/>
    </source>
</evidence>
<name>A0A3N4KP42_9PEZI</name>
<dbReference type="Proteomes" id="UP000277580">
    <property type="component" value="Unassembled WGS sequence"/>
</dbReference>
<sequence>MSTEHGTSGGGDKAHYKSYKKKYRKLRFKFHQSMKRSDELFKQEQTAKAAVRRILEENTRLLDLLVDLNSSTHIPKERRFNLGSPSCPTPTRFLSPTLLATIPQDEIVDEEALLLDPPVNGALQAKVEAMDADTSSTSSDSDNEGDFNAHNRRDRDSDNEDDDMDDDDDREAYLEEIRETNYKRGIPGTPPRYVRDQMKADAERKEAVEQARMAAEQAKQEAIDSAAAATAAAAGVKQEPVDETMEDLDNAEHPPPQTPPRKPISLADIYPAPGHTPPYLRDPSPFLMSLEEEEAFYYNIDENLGGEIPTNLETSPSSKTESDPRNPMSVYCWLRKYQPQVFLQEGEGEKKPRGRGGRKKAGHDGDSGDEVMPTPATAPQSAVKTGGKRRRADTMKGAGLEDSMEIDPHATTPSRGRGGGRGRGGRRREGEPPVKKQRS</sequence>
<dbReference type="STRING" id="1392247.A0A3N4KP42"/>
<feature type="region of interest" description="Disordered" evidence="1">
    <location>
        <begin position="129"/>
        <end position="207"/>
    </location>
</feature>
<dbReference type="OrthoDB" id="4095124at2759"/>
<feature type="compositionally biased region" description="Basic and acidic residues" evidence="1">
    <location>
        <begin position="427"/>
        <end position="439"/>
    </location>
</feature>
<dbReference type="InterPro" id="IPR032742">
    <property type="entry name" value="Iec3_N"/>
</dbReference>
<dbReference type="GO" id="GO:0006338">
    <property type="term" value="P:chromatin remodeling"/>
    <property type="evidence" value="ECO:0007669"/>
    <property type="project" value="InterPro"/>
</dbReference>
<feature type="compositionally biased region" description="Basic and acidic residues" evidence="1">
    <location>
        <begin position="193"/>
        <end position="207"/>
    </location>
</feature>
<evidence type="ECO:0000259" key="2">
    <source>
        <dbReference type="Pfam" id="PF14612"/>
    </source>
</evidence>
<dbReference type="AlphaFoldDB" id="A0A3N4KP42"/>
<evidence type="ECO:0008006" key="6">
    <source>
        <dbReference type="Google" id="ProtNLM"/>
    </source>
</evidence>
<feature type="compositionally biased region" description="Basic and acidic residues" evidence="1">
    <location>
        <begin position="171"/>
        <end position="182"/>
    </location>
</feature>
<evidence type="ECO:0000259" key="3">
    <source>
        <dbReference type="Pfam" id="PF24244"/>
    </source>
</evidence>
<proteinExistence type="predicted"/>
<feature type="domain" description="INO80 complex subunit 3-like middle region" evidence="3">
    <location>
        <begin position="283"/>
        <end position="347"/>
    </location>
</feature>
<feature type="region of interest" description="Disordered" evidence="1">
    <location>
        <begin position="341"/>
        <end position="439"/>
    </location>
</feature>
<feature type="compositionally biased region" description="Basic and acidic residues" evidence="1">
    <location>
        <begin position="147"/>
        <end position="156"/>
    </location>
</feature>
<dbReference type="Pfam" id="PF24244">
    <property type="entry name" value="Iec3-like_M"/>
    <property type="match status" value="1"/>
</dbReference>
<dbReference type="EMBL" id="ML119137">
    <property type="protein sequence ID" value="RPB11238.1"/>
    <property type="molecule type" value="Genomic_DNA"/>
</dbReference>